<evidence type="ECO:0000256" key="3">
    <source>
        <dbReference type="ARBA" id="ARBA00022840"/>
    </source>
</evidence>
<keyword evidence="1" id="KW-0547">Nucleotide-binding</keyword>
<dbReference type="InterPro" id="IPR011604">
    <property type="entry name" value="PDDEXK-like_dom_sf"/>
</dbReference>
<comment type="caution">
    <text evidence="5">The sequence shown here is derived from an EMBL/GenBank/DDBJ whole genome shotgun (WGS) entry which is preliminary data.</text>
</comment>
<evidence type="ECO:0000313" key="5">
    <source>
        <dbReference type="EMBL" id="KRK71887.1"/>
    </source>
</evidence>
<protein>
    <recommendedName>
        <fullName evidence="4">Putative exodeoxyribonuclease 8 PDDEXK-like domain-containing protein</fullName>
    </recommendedName>
</protein>
<dbReference type="Gene3D" id="3.90.320.10">
    <property type="match status" value="1"/>
</dbReference>
<dbReference type="GO" id="GO:0004386">
    <property type="term" value="F:helicase activity"/>
    <property type="evidence" value="ECO:0007669"/>
    <property type="project" value="UniProtKB-KW"/>
</dbReference>
<feature type="domain" description="Putative exodeoxyribonuclease 8 PDDEXK-like" evidence="4">
    <location>
        <begin position="1"/>
        <end position="203"/>
    </location>
</feature>
<evidence type="ECO:0000256" key="1">
    <source>
        <dbReference type="ARBA" id="ARBA00022741"/>
    </source>
</evidence>
<dbReference type="AlphaFoldDB" id="A0A0R1JKN9"/>
<keyword evidence="2" id="KW-0347">Helicase</keyword>
<dbReference type="GO" id="GO:0005524">
    <property type="term" value="F:ATP binding"/>
    <property type="evidence" value="ECO:0007669"/>
    <property type="project" value="UniProtKB-KW"/>
</dbReference>
<evidence type="ECO:0000259" key="4">
    <source>
        <dbReference type="Pfam" id="PF12684"/>
    </source>
</evidence>
<dbReference type="Proteomes" id="UP000051804">
    <property type="component" value="Unassembled WGS sequence"/>
</dbReference>
<evidence type="ECO:0000313" key="6">
    <source>
        <dbReference type="Proteomes" id="UP000051804"/>
    </source>
</evidence>
<sequence>MLVGNYLHSHFESPAAHEAFLAEHPEIMASTGKTKGQLKKPYQVADAMIDTLEGDPEVMALYQGQKELIVTGQIGGVDWMGKLDCFADNHKYFADLKTTQDIYKRMWVDDNRSWGSFIEAYRYPLQMAVYQELVRQNYGTRSAPLIVAVSKQDPPDHEIVSIPQDLLDYWLNKVIELQPRIEAVKNGEVEPKRCERCEYCRATKRVSKIVSLYDLVS</sequence>
<dbReference type="PATRIC" id="fig|1291734.4.peg.2189"/>
<dbReference type="Pfam" id="PF12684">
    <property type="entry name" value="DUF3799"/>
    <property type="match status" value="1"/>
</dbReference>
<proteinExistence type="predicted"/>
<dbReference type="InterPro" id="IPR024432">
    <property type="entry name" value="Put_RecE_PDDEXK-like_dom"/>
</dbReference>
<dbReference type="STRING" id="1291734.FD02_GL002136"/>
<keyword evidence="3" id="KW-0067">ATP-binding</keyword>
<organism evidence="5 6">
    <name type="scientific">Lacticaseibacillus nasuensis JCM 17158</name>
    <dbReference type="NCBI Taxonomy" id="1291734"/>
    <lineage>
        <taxon>Bacteria</taxon>
        <taxon>Bacillati</taxon>
        <taxon>Bacillota</taxon>
        <taxon>Bacilli</taxon>
        <taxon>Lactobacillales</taxon>
        <taxon>Lactobacillaceae</taxon>
        <taxon>Lacticaseibacillus</taxon>
    </lineage>
</organism>
<gene>
    <name evidence="5" type="ORF">FD02_GL002136</name>
</gene>
<evidence type="ECO:0000256" key="2">
    <source>
        <dbReference type="ARBA" id="ARBA00022806"/>
    </source>
</evidence>
<reference evidence="5 6" key="1">
    <citation type="journal article" date="2015" name="Genome Announc.">
        <title>Expanding the biotechnology potential of lactobacilli through comparative genomics of 213 strains and associated genera.</title>
        <authorList>
            <person name="Sun Z."/>
            <person name="Harris H.M."/>
            <person name="McCann A."/>
            <person name="Guo C."/>
            <person name="Argimon S."/>
            <person name="Zhang W."/>
            <person name="Yang X."/>
            <person name="Jeffery I.B."/>
            <person name="Cooney J.C."/>
            <person name="Kagawa T.F."/>
            <person name="Liu W."/>
            <person name="Song Y."/>
            <person name="Salvetti E."/>
            <person name="Wrobel A."/>
            <person name="Rasinkangas P."/>
            <person name="Parkhill J."/>
            <person name="Rea M.C."/>
            <person name="O'Sullivan O."/>
            <person name="Ritari J."/>
            <person name="Douillard F.P."/>
            <person name="Paul Ross R."/>
            <person name="Yang R."/>
            <person name="Briner A.E."/>
            <person name="Felis G.E."/>
            <person name="de Vos W.M."/>
            <person name="Barrangou R."/>
            <person name="Klaenhammer T.R."/>
            <person name="Caufield P.W."/>
            <person name="Cui Y."/>
            <person name="Zhang H."/>
            <person name="O'Toole P.W."/>
        </authorList>
    </citation>
    <scope>NUCLEOTIDE SEQUENCE [LARGE SCALE GENOMIC DNA]</scope>
    <source>
        <strain evidence="5 6">JCM 17158</strain>
    </source>
</reference>
<keyword evidence="2" id="KW-0378">Hydrolase</keyword>
<keyword evidence="6" id="KW-1185">Reference proteome</keyword>
<accession>A0A0R1JKN9</accession>
<name>A0A0R1JKN9_9LACO</name>
<dbReference type="EMBL" id="AZDJ01000026">
    <property type="protein sequence ID" value="KRK71887.1"/>
    <property type="molecule type" value="Genomic_DNA"/>
</dbReference>